<dbReference type="RefSeq" id="WP_070925459.1">
    <property type="nucleotide sequence ID" value="NZ_CANMXG010000004.1"/>
</dbReference>
<dbReference type="EMBL" id="LVIE01000035">
    <property type="protein sequence ID" value="OHT25381.1"/>
    <property type="molecule type" value="Genomic_DNA"/>
</dbReference>
<sequence length="149" mass="17566">MNIFRLPLLTWVVLNSIALYVLHVKNNFLWSFSGWMGILAILVALESFGWIAVSLYYFHCYNTSPNPTNKAKALITKGPFRLSRNPLYLAFTSMCISLALFTHSPYFLVSGLVFWLITDLYTIPLEERYLAEHFKEEWRQYSQQTRRWL</sequence>
<evidence type="ECO:0000256" key="3">
    <source>
        <dbReference type="ARBA" id="ARBA00022989"/>
    </source>
</evidence>
<dbReference type="Gene3D" id="1.20.120.1630">
    <property type="match status" value="1"/>
</dbReference>
<keyword evidence="3" id="KW-1133">Transmembrane helix</keyword>
<evidence type="ECO:0000313" key="6">
    <source>
        <dbReference type="Proteomes" id="UP000179588"/>
    </source>
</evidence>
<keyword evidence="4" id="KW-0472">Membrane</keyword>
<accession>A0A1S1HVC5</accession>
<dbReference type="Pfam" id="PF04191">
    <property type="entry name" value="PEMT"/>
    <property type="match status" value="1"/>
</dbReference>
<comment type="subcellular location">
    <subcellularLocation>
        <location evidence="1">Endomembrane system</location>
        <topology evidence="1">Multi-pass membrane protein</topology>
    </subcellularLocation>
</comment>
<dbReference type="Proteomes" id="UP000179588">
    <property type="component" value="Unassembled WGS sequence"/>
</dbReference>
<dbReference type="PANTHER" id="PTHR12714:SF9">
    <property type="entry name" value="PROTEIN-S-ISOPRENYLCYSTEINE O-METHYLTRANSFERASE"/>
    <property type="match status" value="1"/>
</dbReference>
<evidence type="ECO:0000256" key="2">
    <source>
        <dbReference type="ARBA" id="ARBA00022692"/>
    </source>
</evidence>
<dbReference type="OrthoDB" id="9811969at2"/>
<evidence type="ECO:0000256" key="1">
    <source>
        <dbReference type="ARBA" id="ARBA00004127"/>
    </source>
</evidence>
<gene>
    <name evidence="5" type="ORF">A3Q29_13805</name>
</gene>
<evidence type="ECO:0000256" key="4">
    <source>
        <dbReference type="ARBA" id="ARBA00023136"/>
    </source>
</evidence>
<keyword evidence="2" id="KW-0812">Transmembrane</keyword>
<proteinExistence type="predicted"/>
<keyword evidence="5" id="KW-0489">Methyltransferase</keyword>
<name>A0A1S1HVC5_PROST</name>
<organism evidence="5 6">
    <name type="scientific">Providencia stuartii</name>
    <dbReference type="NCBI Taxonomy" id="588"/>
    <lineage>
        <taxon>Bacteria</taxon>
        <taxon>Pseudomonadati</taxon>
        <taxon>Pseudomonadota</taxon>
        <taxon>Gammaproteobacteria</taxon>
        <taxon>Enterobacterales</taxon>
        <taxon>Morganellaceae</taxon>
        <taxon>Providencia</taxon>
    </lineage>
</organism>
<reference evidence="5 6" key="1">
    <citation type="submission" date="2016-03" db="EMBL/GenBank/DDBJ databases">
        <title>Genome sequence of Providencia stuartii strain, isolated from the salivary glands of larval Lucilia sericata.</title>
        <authorList>
            <person name="Yuan Y."/>
            <person name="Zhang Y."/>
            <person name="Fu S."/>
            <person name="Crippen T.L."/>
            <person name="Visi D."/>
            <person name="Benbow M.E."/>
            <person name="Allen M."/>
            <person name="Tomberlin J.K."/>
            <person name="Sze S.-H."/>
            <person name="Tarone A.M."/>
        </authorList>
    </citation>
    <scope>NUCLEOTIDE SEQUENCE [LARGE SCALE GENOMIC DNA]</scope>
    <source>
        <strain evidence="5 6">Crippen</strain>
    </source>
</reference>
<dbReference type="InterPro" id="IPR007318">
    <property type="entry name" value="Phopholipid_MeTrfase"/>
</dbReference>
<keyword evidence="5" id="KW-0808">Transferase</keyword>
<comment type="caution">
    <text evidence="5">The sequence shown here is derived from an EMBL/GenBank/DDBJ whole genome shotgun (WGS) entry which is preliminary data.</text>
</comment>
<dbReference type="GO" id="GO:0008168">
    <property type="term" value="F:methyltransferase activity"/>
    <property type="evidence" value="ECO:0007669"/>
    <property type="project" value="UniProtKB-KW"/>
</dbReference>
<evidence type="ECO:0000313" key="5">
    <source>
        <dbReference type="EMBL" id="OHT25381.1"/>
    </source>
</evidence>
<dbReference type="GO" id="GO:0032259">
    <property type="term" value="P:methylation"/>
    <property type="evidence" value="ECO:0007669"/>
    <property type="project" value="UniProtKB-KW"/>
</dbReference>
<dbReference type="AlphaFoldDB" id="A0A1S1HVC5"/>
<protein>
    <submittedName>
        <fullName evidence="5">Isoprenylcysteine carboxyl methyltransferase</fullName>
    </submittedName>
</protein>
<dbReference type="PANTHER" id="PTHR12714">
    <property type="entry name" value="PROTEIN-S ISOPRENYLCYSTEINE O-METHYLTRANSFERASE"/>
    <property type="match status" value="1"/>
</dbReference>
<dbReference type="GO" id="GO:0012505">
    <property type="term" value="C:endomembrane system"/>
    <property type="evidence" value="ECO:0007669"/>
    <property type="project" value="UniProtKB-SubCell"/>
</dbReference>
<keyword evidence="6" id="KW-1185">Reference proteome</keyword>